<dbReference type="AlphaFoldDB" id="A0A6A6HZC9"/>
<keyword evidence="3 5" id="KW-1133">Transmembrane helix</keyword>
<dbReference type="GO" id="GO:0022857">
    <property type="term" value="F:transmembrane transporter activity"/>
    <property type="evidence" value="ECO:0007669"/>
    <property type="project" value="InterPro"/>
</dbReference>
<dbReference type="InterPro" id="IPR005828">
    <property type="entry name" value="MFS_sugar_transport-like"/>
</dbReference>
<keyword evidence="7" id="KW-1185">Reference proteome</keyword>
<dbReference type="InterPro" id="IPR036259">
    <property type="entry name" value="MFS_trans_sf"/>
</dbReference>
<accession>A0A6A6HZC9</accession>
<organism evidence="6 7">
    <name type="scientific">Trematosphaeria pertusa</name>
    <dbReference type="NCBI Taxonomy" id="390896"/>
    <lineage>
        <taxon>Eukaryota</taxon>
        <taxon>Fungi</taxon>
        <taxon>Dikarya</taxon>
        <taxon>Ascomycota</taxon>
        <taxon>Pezizomycotina</taxon>
        <taxon>Dothideomycetes</taxon>
        <taxon>Pleosporomycetidae</taxon>
        <taxon>Pleosporales</taxon>
        <taxon>Massarineae</taxon>
        <taxon>Trematosphaeriaceae</taxon>
        <taxon>Trematosphaeria</taxon>
    </lineage>
</organism>
<evidence type="ECO:0000256" key="2">
    <source>
        <dbReference type="ARBA" id="ARBA00022692"/>
    </source>
</evidence>
<dbReference type="GeneID" id="54572793"/>
<dbReference type="OrthoDB" id="8120565at2759"/>
<proteinExistence type="predicted"/>
<evidence type="ECO:0000256" key="5">
    <source>
        <dbReference type="SAM" id="Phobius"/>
    </source>
</evidence>
<evidence type="ECO:0000313" key="7">
    <source>
        <dbReference type="Proteomes" id="UP000800094"/>
    </source>
</evidence>
<feature type="transmembrane region" description="Helical" evidence="5">
    <location>
        <begin position="20"/>
        <end position="39"/>
    </location>
</feature>
<protein>
    <recommendedName>
        <fullName evidence="8">Major facilitator superfamily (MFS) profile domain-containing protein</fullName>
    </recommendedName>
</protein>
<evidence type="ECO:0000256" key="4">
    <source>
        <dbReference type="ARBA" id="ARBA00023136"/>
    </source>
</evidence>
<keyword evidence="4 5" id="KW-0472">Membrane</keyword>
<dbReference type="Gene3D" id="1.20.1250.20">
    <property type="entry name" value="MFS general substrate transporter like domains"/>
    <property type="match status" value="1"/>
</dbReference>
<dbReference type="Proteomes" id="UP000800094">
    <property type="component" value="Unassembled WGS sequence"/>
</dbReference>
<dbReference type="EMBL" id="ML987205">
    <property type="protein sequence ID" value="KAF2243376.1"/>
    <property type="molecule type" value="Genomic_DNA"/>
</dbReference>
<evidence type="ECO:0000313" key="6">
    <source>
        <dbReference type="EMBL" id="KAF2243376.1"/>
    </source>
</evidence>
<evidence type="ECO:0008006" key="8">
    <source>
        <dbReference type="Google" id="ProtNLM"/>
    </source>
</evidence>
<comment type="subcellular location">
    <subcellularLocation>
        <location evidence="1">Membrane</location>
    </subcellularLocation>
</comment>
<dbReference type="GO" id="GO:0016020">
    <property type="term" value="C:membrane"/>
    <property type="evidence" value="ECO:0007669"/>
    <property type="project" value="UniProtKB-SubCell"/>
</dbReference>
<dbReference type="RefSeq" id="XP_033678380.1">
    <property type="nucleotide sequence ID" value="XM_033819463.1"/>
</dbReference>
<evidence type="ECO:0000256" key="3">
    <source>
        <dbReference type="ARBA" id="ARBA00022989"/>
    </source>
</evidence>
<sequence>MLYRRASEFIDCECYRLGLYIIYSGICVAAFLFVRYAMVETKGRTLEEMSRLFGIESSLAERSGNEVKEASKAAGAEQREVSAGFKVPWNRPLELSIQASVKGFEIC</sequence>
<evidence type="ECO:0000256" key="1">
    <source>
        <dbReference type="ARBA" id="ARBA00004370"/>
    </source>
</evidence>
<keyword evidence="2 5" id="KW-0812">Transmembrane</keyword>
<name>A0A6A6HZC9_9PLEO</name>
<dbReference type="Pfam" id="PF00083">
    <property type="entry name" value="Sugar_tr"/>
    <property type="match status" value="1"/>
</dbReference>
<gene>
    <name evidence="6" type="ORF">BU26DRAFT_116964</name>
</gene>
<reference evidence="6" key="1">
    <citation type="journal article" date="2020" name="Stud. Mycol.">
        <title>101 Dothideomycetes genomes: a test case for predicting lifestyles and emergence of pathogens.</title>
        <authorList>
            <person name="Haridas S."/>
            <person name="Albert R."/>
            <person name="Binder M."/>
            <person name="Bloem J."/>
            <person name="Labutti K."/>
            <person name="Salamov A."/>
            <person name="Andreopoulos B."/>
            <person name="Baker S."/>
            <person name="Barry K."/>
            <person name="Bills G."/>
            <person name="Bluhm B."/>
            <person name="Cannon C."/>
            <person name="Castanera R."/>
            <person name="Culley D."/>
            <person name="Daum C."/>
            <person name="Ezra D."/>
            <person name="Gonzalez J."/>
            <person name="Henrissat B."/>
            <person name="Kuo A."/>
            <person name="Liang C."/>
            <person name="Lipzen A."/>
            <person name="Lutzoni F."/>
            <person name="Magnuson J."/>
            <person name="Mondo S."/>
            <person name="Nolan M."/>
            <person name="Ohm R."/>
            <person name="Pangilinan J."/>
            <person name="Park H.-J."/>
            <person name="Ramirez L."/>
            <person name="Alfaro M."/>
            <person name="Sun H."/>
            <person name="Tritt A."/>
            <person name="Yoshinaga Y."/>
            <person name="Zwiers L.-H."/>
            <person name="Turgeon B."/>
            <person name="Goodwin S."/>
            <person name="Spatafora J."/>
            <person name="Crous P."/>
            <person name="Grigoriev I."/>
        </authorList>
    </citation>
    <scope>NUCLEOTIDE SEQUENCE</scope>
    <source>
        <strain evidence="6">CBS 122368</strain>
    </source>
</reference>